<dbReference type="STRING" id="1385517.N800_14070"/>
<dbReference type="InterPro" id="IPR000182">
    <property type="entry name" value="GNAT_dom"/>
</dbReference>
<proteinExistence type="predicted"/>
<dbReference type="Gene3D" id="3.40.630.30">
    <property type="match status" value="1"/>
</dbReference>
<organism evidence="2 3">
    <name type="scientific">Lysobacter daejeonensis GH1-9</name>
    <dbReference type="NCBI Taxonomy" id="1385517"/>
    <lineage>
        <taxon>Bacteria</taxon>
        <taxon>Pseudomonadati</taxon>
        <taxon>Pseudomonadota</taxon>
        <taxon>Gammaproteobacteria</taxon>
        <taxon>Lysobacterales</taxon>
        <taxon>Lysobacteraceae</taxon>
        <taxon>Aerolutibacter</taxon>
    </lineage>
</organism>
<dbReference type="Proteomes" id="UP000029998">
    <property type="component" value="Unassembled WGS sequence"/>
</dbReference>
<dbReference type="PANTHER" id="PTHR43792:SF1">
    <property type="entry name" value="N-ACETYLTRANSFERASE DOMAIN-CONTAINING PROTEIN"/>
    <property type="match status" value="1"/>
</dbReference>
<dbReference type="RefSeq" id="WP_036135298.1">
    <property type="nucleotide sequence ID" value="NZ_AVPU01000005.1"/>
</dbReference>
<keyword evidence="3" id="KW-1185">Reference proteome</keyword>
<dbReference type="PROSITE" id="PS51186">
    <property type="entry name" value="GNAT"/>
    <property type="match status" value="1"/>
</dbReference>
<evidence type="ECO:0000259" key="1">
    <source>
        <dbReference type="PROSITE" id="PS51186"/>
    </source>
</evidence>
<evidence type="ECO:0000313" key="3">
    <source>
        <dbReference type="Proteomes" id="UP000029998"/>
    </source>
</evidence>
<dbReference type="eggNOG" id="COG1670">
    <property type="taxonomic scope" value="Bacteria"/>
</dbReference>
<dbReference type="AlphaFoldDB" id="A0A0A0EYV2"/>
<dbReference type="Pfam" id="PF13302">
    <property type="entry name" value="Acetyltransf_3"/>
    <property type="match status" value="1"/>
</dbReference>
<evidence type="ECO:0000313" key="2">
    <source>
        <dbReference type="EMBL" id="KGM55445.1"/>
    </source>
</evidence>
<name>A0A0A0EYV2_9GAMM</name>
<feature type="domain" description="N-acetyltransferase" evidence="1">
    <location>
        <begin position="9"/>
        <end position="169"/>
    </location>
</feature>
<dbReference type="PANTHER" id="PTHR43792">
    <property type="entry name" value="GNAT FAMILY, PUTATIVE (AFU_ORTHOLOGUE AFUA_3G00765)-RELATED-RELATED"/>
    <property type="match status" value="1"/>
</dbReference>
<sequence length="169" mass="18886">MTPLTTDRLRLRRLTLDDAPFILDLVNQPSWLENIGDKGVRDLDGARDYLRNGPLAMYEQHGFGLYCIERANDGAAMGMCGLIKRDTLDDVDIGYALLPQYWGHGYAREAAHATLQHATRDFGLQRIVAITSPGNASSARLLEGLGFRFERMLALSRDDEVKLFGWSAT</sequence>
<dbReference type="SUPFAM" id="SSF55729">
    <property type="entry name" value="Acyl-CoA N-acyltransferases (Nat)"/>
    <property type="match status" value="1"/>
</dbReference>
<gene>
    <name evidence="2" type="ORF">N800_14070</name>
</gene>
<comment type="caution">
    <text evidence="2">The sequence shown here is derived from an EMBL/GenBank/DDBJ whole genome shotgun (WGS) entry which is preliminary data.</text>
</comment>
<protein>
    <submittedName>
        <fullName evidence="2">GCN5 family acetyltransferase</fullName>
    </submittedName>
</protein>
<dbReference type="GO" id="GO:0016747">
    <property type="term" value="F:acyltransferase activity, transferring groups other than amino-acyl groups"/>
    <property type="evidence" value="ECO:0007669"/>
    <property type="project" value="InterPro"/>
</dbReference>
<accession>A0A0A0EYV2</accession>
<keyword evidence="2" id="KW-0808">Transferase</keyword>
<dbReference type="EMBL" id="AVPU01000005">
    <property type="protein sequence ID" value="KGM55445.1"/>
    <property type="molecule type" value="Genomic_DNA"/>
</dbReference>
<dbReference type="InterPro" id="IPR016181">
    <property type="entry name" value="Acyl_CoA_acyltransferase"/>
</dbReference>
<reference evidence="2 3" key="1">
    <citation type="submission" date="2013-08" db="EMBL/GenBank/DDBJ databases">
        <title>Genome sequencing of Lysobacter.</title>
        <authorList>
            <person name="Zhang S."/>
            <person name="Wang G."/>
        </authorList>
    </citation>
    <scope>NUCLEOTIDE SEQUENCE [LARGE SCALE GENOMIC DNA]</scope>
    <source>
        <strain evidence="2 3">GH1-9</strain>
    </source>
</reference>
<dbReference type="InterPro" id="IPR051531">
    <property type="entry name" value="N-acetyltransferase"/>
</dbReference>